<evidence type="ECO:0000313" key="4">
    <source>
        <dbReference type="EMBL" id="CAL5043993.1"/>
    </source>
</evidence>
<feature type="transmembrane region" description="Helical" evidence="2">
    <location>
        <begin position="63"/>
        <end position="84"/>
    </location>
</feature>
<sequence length="263" mass="27539">MSWQWQGPRGRRPGTPPHQATHHGTTACSKKRQWFRRFSANGKPALRSTPQDRLLPITMVNSASAAGFINLCAGFMALEIFFFLHPQSGAARAGTTPPSAQAPPLDSTAVELWLPLAAAGTLLTSVAFIYHHLIMSRAAAANRRLSEVVIFLLCVSVGVLDIFFFVAQPADGVDRGAQARALGHGALRALPTAAAANFFWGIMLIIVAHVRAGGEGGGGAVAGAGFFGAIQGGMCIRVLTKIALGAAAGLVFLAIVAFAINLM</sequence>
<keyword evidence="2" id="KW-1133">Transmembrane helix</keyword>
<dbReference type="EMBL" id="OZ075144">
    <property type="protein sequence ID" value="CAL5043993.1"/>
    <property type="molecule type" value="Genomic_DNA"/>
</dbReference>
<reference evidence="3 5" key="2">
    <citation type="submission" date="2024-10" db="EMBL/GenBank/DDBJ databases">
        <authorList>
            <person name="Ryan C."/>
        </authorList>
    </citation>
    <scope>NUCLEOTIDE SEQUENCE [LARGE SCALE GENOMIC DNA]</scope>
</reference>
<protein>
    <submittedName>
        <fullName evidence="3">Uncharacterized protein</fullName>
    </submittedName>
</protein>
<keyword evidence="2" id="KW-0812">Transmembrane</keyword>
<feature type="transmembrane region" description="Helical" evidence="2">
    <location>
        <begin position="245"/>
        <end position="262"/>
    </location>
</feature>
<name>A0ABC9DE15_9POAL</name>
<evidence type="ECO:0000313" key="3">
    <source>
        <dbReference type="EMBL" id="CAL5037371.1"/>
    </source>
</evidence>
<dbReference type="Proteomes" id="UP001497457">
    <property type="component" value="Chromosome 33rd"/>
</dbReference>
<dbReference type="AlphaFoldDB" id="A0ABC9DE15"/>
<evidence type="ECO:0000313" key="5">
    <source>
        <dbReference type="Proteomes" id="UP001497457"/>
    </source>
</evidence>
<accession>A0ABC9DE15</accession>
<keyword evidence="2" id="KW-0472">Membrane</keyword>
<feature type="transmembrane region" description="Helical" evidence="2">
    <location>
        <begin position="186"/>
        <end position="208"/>
    </location>
</feature>
<organism evidence="3 5">
    <name type="scientific">Urochloa decumbens</name>
    <dbReference type="NCBI Taxonomy" id="240449"/>
    <lineage>
        <taxon>Eukaryota</taxon>
        <taxon>Viridiplantae</taxon>
        <taxon>Streptophyta</taxon>
        <taxon>Embryophyta</taxon>
        <taxon>Tracheophyta</taxon>
        <taxon>Spermatophyta</taxon>
        <taxon>Magnoliopsida</taxon>
        <taxon>Liliopsida</taxon>
        <taxon>Poales</taxon>
        <taxon>Poaceae</taxon>
        <taxon>PACMAD clade</taxon>
        <taxon>Panicoideae</taxon>
        <taxon>Panicodae</taxon>
        <taxon>Paniceae</taxon>
        <taxon>Melinidinae</taxon>
        <taxon>Urochloa</taxon>
    </lineage>
</organism>
<proteinExistence type="predicted"/>
<dbReference type="Proteomes" id="UP001497457">
    <property type="component" value="Chromosome 34rd"/>
</dbReference>
<evidence type="ECO:0000256" key="1">
    <source>
        <dbReference type="SAM" id="MobiDB-lite"/>
    </source>
</evidence>
<keyword evidence="5" id="KW-1185">Reference proteome</keyword>
<evidence type="ECO:0000256" key="2">
    <source>
        <dbReference type="SAM" id="Phobius"/>
    </source>
</evidence>
<feature type="region of interest" description="Disordered" evidence="1">
    <location>
        <begin position="1"/>
        <end position="28"/>
    </location>
</feature>
<reference evidence="5" key="1">
    <citation type="submission" date="2024-06" db="EMBL/GenBank/DDBJ databases">
        <authorList>
            <person name="Ryan C."/>
        </authorList>
    </citation>
    <scope>NUCLEOTIDE SEQUENCE [LARGE SCALE GENOMIC DNA]</scope>
</reference>
<gene>
    <name evidence="3" type="ORF">URODEC1_LOCUS84450</name>
    <name evidence="4" type="ORF">URODEC1_LOCUS88036</name>
</gene>
<feature type="transmembrane region" description="Helical" evidence="2">
    <location>
        <begin position="112"/>
        <end position="133"/>
    </location>
</feature>
<feature type="transmembrane region" description="Helical" evidence="2">
    <location>
        <begin position="145"/>
        <end position="166"/>
    </location>
</feature>
<dbReference type="EMBL" id="OZ075143">
    <property type="protein sequence ID" value="CAL5037371.1"/>
    <property type="molecule type" value="Genomic_DNA"/>
</dbReference>